<dbReference type="GO" id="GO:1990281">
    <property type="term" value="C:efflux pump complex"/>
    <property type="evidence" value="ECO:0007669"/>
    <property type="project" value="TreeGrafter"/>
</dbReference>
<proteinExistence type="inferred from homology"/>
<evidence type="ECO:0000256" key="6">
    <source>
        <dbReference type="ARBA" id="ARBA00023136"/>
    </source>
</evidence>
<dbReference type="PANTHER" id="PTHR30026">
    <property type="entry name" value="OUTER MEMBRANE PROTEIN TOLC"/>
    <property type="match status" value="1"/>
</dbReference>
<dbReference type="Gene3D" id="1.20.1600.10">
    <property type="entry name" value="Outer membrane efflux proteins (OEP)"/>
    <property type="match status" value="1"/>
</dbReference>
<dbReference type="InterPro" id="IPR003423">
    <property type="entry name" value="OMP_efflux"/>
</dbReference>
<dbReference type="GO" id="GO:0015562">
    <property type="term" value="F:efflux transmembrane transporter activity"/>
    <property type="evidence" value="ECO:0007669"/>
    <property type="project" value="InterPro"/>
</dbReference>
<dbReference type="STRING" id="551996.SAMN05192573_1093"/>
<dbReference type="EMBL" id="FNCG01000009">
    <property type="protein sequence ID" value="SDH33992.1"/>
    <property type="molecule type" value="Genomic_DNA"/>
</dbReference>
<keyword evidence="3" id="KW-0813">Transport</keyword>
<protein>
    <submittedName>
        <fullName evidence="8">Outer membrane protein TolC</fullName>
    </submittedName>
</protein>
<gene>
    <name evidence="8" type="ORF">SAMN05192573_1093</name>
</gene>
<keyword evidence="4" id="KW-1134">Transmembrane beta strand</keyword>
<keyword evidence="5" id="KW-0812">Transmembrane</keyword>
<accession>A0A1G8BL73</accession>
<dbReference type="SUPFAM" id="SSF56954">
    <property type="entry name" value="Outer membrane efflux proteins (OEP)"/>
    <property type="match status" value="1"/>
</dbReference>
<evidence type="ECO:0000313" key="9">
    <source>
        <dbReference type="Proteomes" id="UP000199705"/>
    </source>
</evidence>
<dbReference type="RefSeq" id="WP_176844491.1">
    <property type="nucleotide sequence ID" value="NZ_FNCG01000009.1"/>
</dbReference>
<comment type="similarity">
    <text evidence="2">Belongs to the outer membrane factor (OMF) (TC 1.B.17) family.</text>
</comment>
<dbReference type="AlphaFoldDB" id="A0A1G8BL73"/>
<name>A0A1G8BL73_9SPHI</name>
<dbReference type="Pfam" id="PF02321">
    <property type="entry name" value="OEP"/>
    <property type="match status" value="1"/>
</dbReference>
<dbReference type="PANTHER" id="PTHR30026:SF20">
    <property type="entry name" value="OUTER MEMBRANE PROTEIN TOLC"/>
    <property type="match status" value="1"/>
</dbReference>
<evidence type="ECO:0000313" key="8">
    <source>
        <dbReference type="EMBL" id="SDH33992.1"/>
    </source>
</evidence>
<keyword evidence="7" id="KW-0998">Cell outer membrane</keyword>
<keyword evidence="9" id="KW-1185">Reference proteome</keyword>
<comment type="subcellular location">
    <subcellularLocation>
        <location evidence="1">Cell outer membrane</location>
    </subcellularLocation>
</comment>
<evidence type="ECO:0000256" key="1">
    <source>
        <dbReference type="ARBA" id="ARBA00004442"/>
    </source>
</evidence>
<reference evidence="9" key="1">
    <citation type="submission" date="2016-10" db="EMBL/GenBank/DDBJ databases">
        <authorList>
            <person name="Varghese N."/>
            <person name="Submissions S."/>
        </authorList>
    </citation>
    <scope>NUCLEOTIDE SEQUENCE [LARGE SCALE GENOMIC DNA]</scope>
    <source>
        <strain evidence="9">Gh-67</strain>
    </source>
</reference>
<dbReference type="GO" id="GO:0015288">
    <property type="term" value="F:porin activity"/>
    <property type="evidence" value="ECO:0007669"/>
    <property type="project" value="TreeGrafter"/>
</dbReference>
<evidence type="ECO:0000256" key="2">
    <source>
        <dbReference type="ARBA" id="ARBA00007613"/>
    </source>
</evidence>
<evidence type="ECO:0000256" key="4">
    <source>
        <dbReference type="ARBA" id="ARBA00022452"/>
    </source>
</evidence>
<evidence type="ECO:0000256" key="3">
    <source>
        <dbReference type="ARBA" id="ARBA00022448"/>
    </source>
</evidence>
<dbReference type="InterPro" id="IPR051906">
    <property type="entry name" value="TolC-like"/>
</dbReference>
<sequence length="483" mass="55048">MRYFLFILLLIPVLGHSQEKKVYSLSEMIALAIHNSASAKLANSTRQTIAWSFENYKATLKPQVVITGSLANYTKEYSKISQDDGSFRFIPIKQNYSNLGAILSQSILATGGDLSLTTNMSRFDDFGNRYKQYSGSLYNLVINQPLFAYNRFKWQKQIEPLKMQEGEKAFVQEMESLSDNIVTYFFDAIEASVNKKLAIKNLQNIQHLYTIEDRRISLGTTTKDKILQLKLKILNSQQDLQKSNVDFKSAVYKLKAYAGIKDTSLADLLIPENLPAMQLSVDQAIAAAKKNRKEFIAFKRRMLEAKSNLESANRERYSMTLSAVAGVNGSDDNIYGVYNSSRGQQQLSLNLSIPIVDWGRNRGKRSLALSNLKTEQYNIELEQIAIEEEIVNLVQNTELISDNIKIARQADTIASERYDLAEQQFLIGRIGLTELNIALTEKDEAKRAFIKNLRLFWESYYHIRRLTLFDFVNGTKISYDVSD</sequence>
<keyword evidence="6" id="KW-0472">Membrane</keyword>
<dbReference type="GO" id="GO:0009279">
    <property type="term" value="C:cell outer membrane"/>
    <property type="evidence" value="ECO:0007669"/>
    <property type="project" value="UniProtKB-SubCell"/>
</dbReference>
<evidence type="ECO:0000256" key="5">
    <source>
        <dbReference type="ARBA" id="ARBA00022692"/>
    </source>
</evidence>
<evidence type="ECO:0000256" key="7">
    <source>
        <dbReference type="ARBA" id="ARBA00023237"/>
    </source>
</evidence>
<organism evidence="8 9">
    <name type="scientific">Mucilaginibacter gossypii</name>
    <dbReference type="NCBI Taxonomy" id="551996"/>
    <lineage>
        <taxon>Bacteria</taxon>
        <taxon>Pseudomonadati</taxon>
        <taxon>Bacteroidota</taxon>
        <taxon>Sphingobacteriia</taxon>
        <taxon>Sphingobacteriales</taxon>
        <taxon>Sphingobacteriaceae</taxon>
        <taxon>Mucilaginibacter</taxon>
    </lineage>
</organism>
<dbReference type="Proteomes" id="UP000199705">
    <property type="component" value="Unassembled WGS sequence"/>
</dbReference>